<accession>A0A077ZWW3</accession>
<dbReference type="InParanoid" id="A0A077ZWW3"/>
<evidence type="ECO:0000256" key="1">
    <source>
        <dbReference type="SAM" id="Coils"/>
    </source>
</evidence>
<feature type="coiled-coil region" evidence="1">
    <location>
        <begin position="172"/>
        <end position="305"/>
    </location>
</feature>
<feature type="region of interest" description="Disordered" evidence="2">
    <location>
        <begin position="1"/>
        <end position="21"/>
    </location>
</feature>
<reference evidence="3 4" key="1">
    <citation type="submission" date="2014-06" db="EMBL/GenBank/DDBJ databases">
        <authorList>
            <person name="Swart Estienne"/>
        </authorList>
    </citation>
    <scope>NUCLEOTIDE SEQUENCE [LARGE SCALE GENOMIC DNA]</scope>
    <source>
        <strain evidence="3 4">130c</strain>
    </source>
</reference>
<dbReference type="EMBL" id="CCKQ01003211">
    <property type="protein sequence ID" value="CDW74319.1"/>
    <property type="molecule type" value="Genomic_DNA"/>
</dbReference>
<keyword evidence="1" id="KW-0175">Coiled coil</keyword>
<feature type="compositionally biased region" description="Low complexity" evidence="2">
    <location>
        <begin position="109"/>
        <end position="122"/>
    </location>
</feature>
<dbReference type="OMA" id="MKHERES"/>
<sequence length="445" mass="51622">MSSTTKDDTSESSPPQNKLAIAQKKLKVLKNALKSEREERKNVESQLEAVIKSMEQLKNVISEKENKFLQLYQENANLQEALLRETKGTTSTVKKQPLAKPPLFVGNNSQKGKSETSSSASSDIVNLQQSEAMELLQQKCKGYEEQLLKNDELFKQQNYQIEQSKIEIHNLQQLFEQRLQEINEERNHFEQELKVKEKEWNFKFQEKDAEIKKLNQEFEKKITAIQEDNQQTLAQLNLELDKNLRTGEFIDSLNEKIATLEKELQRGEDEIKLRKEVIDSMSNSLMKHERESGELAQKLSMMKNQILEQQVGSGIGKKFAAVKLGRLNKKTVSFEFVEDKTDDFYLIIDSKTSEISVNFDNIDEVQETKDGKLNILYFIPGDSGNMLKRNENYECFEIEEFLKVYTNIKASLILKNQHKIQKQNTFNPQTKPLTPSMSKNTRKFF</sequence>
<evidence type="ECO:0000313" key="4">
    <source>
        <dbReference type="Proteomes" id="UP000039865"/>
    </source>
</evidence>
<protein>
    <submittedName>
        <fullName evidence="3">Uncharacterized protein</fullName>
    </submittedName>
</protein>
<feature type="compositionally biased region" description="Polar residues" evidence="2">
    <location>
        <begin position="426"/>
        <end position="439"/>
    </location>
</feature>
<feature type="region of interest" description="Disordered" evidence="2">
    <location>
        <begin position="426"/>
        <end position="445"/>
    </location>
</feature>
<feature type="region of interest" description="Disordered" evidence="2">
    <location>
        <begin position="88"/>
        <end position="123"/>
    </location>
</feature>
<gene>
    <name evidence="3" type="primary">Contig3967.g4251</name>
    <name evidence="3" type="ORF">STYLEM_3314</name>
</gene>
<evidence type="ECO:0000313" key="3">
    <source>
        <dbReference type="EMBL" id="CDW74319.1"/>
    </source>
</evidence>
<dbReference type="Proteomes" id="UP000039865">
    <property type="component" value="Unassembled WGS sequence"/>
</dbReference>
<keyword evidence="4" id="KW-1185">Reference proteome</keyword>
<dbReference type="AlphaFoldDB" id="A0A077ZWW3"/>
<organism evidence="3 4">
    <name type="scientific">Stylonychia lemnae</name>
    <name type="common">Ciliate</name>
    <dbReference type="NCBI Taxonomy" id="5949"/>
    <lineage>
        <taxon>Eukaryota</taxon>
        <taxon>Sar</taxon>
        <taxon>Alveolata</taxon>
        <taxon>Ciliophora</taxon>
        <taxon>Intramacronucleata</taxon>
        <taxon>Spirotrichea</taxon>
        <taxon>Stichotrichia</taxon>
        <taxon>Sporadotrichida</taxon>
        <taxon>Oxytrichidae</taxon>
        <taxon>Stylonychinae</taxon>
        <taxon>Stylonychia</taxon>
    </lineage>
</organism>
<evidence type="ECO:0000256" key="2">
    <source>
        <dbReference type="SAM" id="MobiDB-lite"/>
    </source>
</evidence>
<name>A0A077ZWW3_STYLE</name>
<proteinExistence type="predicted"/>